<sequence>MTGSKVSIRSVVISGGTGFVGAATARALAERHPECAITIVDLHPPGPTHAVPGSATFIQADITNADETAKILQHTRPDVVIHTAGIVPDLAERFARRLQNHVWRVNVEGTKNMLEAAKKSGSIAFIYTSSCCAVTDDLGMPYPNVDENWPTSRTSLIYGESKALVLQYSSDAMPTCSLRPSVLCGPGDYQLVPAIHACIAKWETPSVIGTGLNLWDVTYVTNVAEAHVLAAENLTSSKTAAGEAFFIQNNEPITFRDFCLAIWAHFGHTPPFELHIPEWMAYFAGLISEVFTWAFGKTPTLSRGSVRDACAVRYANGEKARRILGYEARVGIEDGIRMSCEDYARRQGIELSPPLKRKSE</sequence>
<dbReference type="STRING" id="1036612.A0A1L9TAJ3"/>
<evidence type="ECO:0000256" key="2">
    <source>
        <dbReference type="ARBA" id="ARBA00023002"/>
    </source>
</evidence>
<evidence type="ECO:0000256" key="1">
    <source>
        <dbReference type="ARBA" id="ARBA00009219"/>
    </source>
</evidence>
<dbReference type="GO" id="GO:0016616">
    <property type="term" value="F:oxidoreductase activity, acting on the CH-OH group of donors, NAD or NADP as acceptor"/>
    <property type="evidence" value="ECO:0007669"/>
    <property type="project" value="InterPro"/>
</dbReference>
<keyword evidence="5" id="KW-1185">Reference proteome</keyword>
<dbReference type="GO" id="GO:0006694">
    <property type="term" value="P:steroid biosynthetic process"/>
    <property type="evidence" value="ECO:0007669"/>
    <property type="project" value="InterPro"/>
</dbReference>
<dbReference type="InterPro" id="IPR036291">
    <property type="entry name" value="NAD(P)-bd_dom_sf"/>
</dbReference>
<accession>A0A1L9TAJ3</accession>
<dbReference type="Gene3D" id="3.40.50.720">
    <property type="entry name" value="NAD(P)-binding Rossmann-like Domain"/>
    <property type="match status" value="1"/>
</dbReference>
<dbReference type="VEuPathDB" id="FungiDB:ASPSYDRAFT_156895"/>
<gene>
    <name evidence="4" type="ORF">ASPSYDRAFT_156895</name>
</gene>
<dbReference type="Proteomes" id="UP000184356">
    <property type="component" value="Unassembled WGS sequence"/>
</dbReference>
<dbReference type="SUPFAM" id="SSF51735">
    <property type="entry name" value="NAD(P)-binding Rossmann-fold domains"/>
    <property type="match status" value="1"/>
</dbReference>
<dbReference type="Pfam" id="PF01073">
    <property type="entry name" value="3Beta_HSD"/>
    <property type="match status" value="1"/>
</dbReference>
<dbReference type="InterPro" id="IPR050177">
    <property type="entry name" value="Lipid_A_modif_metabolic_enz"/>
</dbReference>
<protein>
    <recommendedName>
        <fullName evidence="3">Ketoreductase domain-containing protein</fullName>
    </recommendedName>
</protein>
<keyword evidence="2" id="KW-0560">Oxidoreductase</keyword>
<dbReference type="PANTHER" id="PTHR43245">
    <property type="entry name" value="BIFUNCTIONAL POLYMYXIN RESISTANCE PROTEIN ARNA"/>
    <property type="match status" value="1"/>
</dbReference>
<dbReference type="OrthoDB" id="10058185at2759"/>
<dbReference type="GeneID" id="63758675"/>
<dbReference type="EMBL" id="KV878590">
    <property type="protein sequence ID" value="OJJ56460.1"/>
    <property type="molecule type" value="Genomic_DNA"/>
</dbReference>
<evidence type="ECO:0000313" key="4">
    <source>
        <dbReference type="EMBL" id="OJJ56460.1"/>
    </source>
</evidence>
<dbReference type="PANTHER" id="PTHR43245:SF51">
    <property type="entry name" value="SHORT CHAIN DEHYDROGENASE_REDUCTASE FAMILY 42E, MEMBER 2"/>
    <property type="match status" value="1"/>
</dbReference>
<proteinExistence type="inferred from homology"/>
<dbReference type="SMART" id="SM00822">
    <property type="entry name" value="PKS_KR"/>
    <property type="match status" value="1"/>
</dbReference>
<dbReference type="InterPro" id="IPR057326">
    <property type="entry name" value="KR_dom"/>
</dbReference>
<comment type="similarity">
    <text evidence="1">Belongs to the 3-beta-HSD family.</text>
</comment>
<organism evidence="4 5">
    <name type="scientific">Aspergillus sydowii CBS 593.65</name>
    <dbReference type="NCBI Taxonomy" id="1036612"/>
    <lineage>
        <taxon>Eukaryota</taxon>
        <taxon>Fungi</taxon>
        <taxon>Dikarya</taxon>
        <taxon>Ascomycota</taxon>
        <taxon>Pezizomycotina</taxon>
        <taxon>Eurotiomycetes</taxon>
        <taxon>Eurotiomycetidae</taxon>
        <taxon>Eurotiales</taxon>
        <taxon>Aspergillaceae</taxon>
        <taxon>Aspergillus</taxon>
        <taxon>Aspergillus subgen. Nidulantes</taxon>
    </lineage>
</organism>
<dbReference type="InterPro" id="IPR002225">
    <property type="entry name" value="3Beta_OHSteriod_DH/Estase"/>
</dbReference>
<name>A0A1L9TAJ3_9EURO</name>
<evidence type="ECO:0000313" key="5">
    <source>
        <dbReference type="Proteomes" id="UP000184356"/>
    </source>
</evidence>
<reference evidence="5" key="1">
    <citation type="journal article" date="2017" name="Genome Biol.">
        <title>Comparative genomics reveals high biological diversity and specific adaptations in the industrially and medically important fungal genus Aspergillus.</title>
        <authorList>
            <person name="de Vries R.P."/>
            <person name="Riley R."/>
            <person name="Wiebenga A."/>
            <person name="Aguilar-Osorio G."/>
            <person name="Amillis S."/>
            <person name="Uchima C.A."/>
            <person name="Anderluh G."/>
            <person name="Asadollahi M."/>
            <person name="Askin M."/>
            <person name="Barry K."/>
            <person name="Battaglia E."/>
            <person name="Bayram O."/>
            <person name="Benocci T."/>
            <person name="Braus-Stromeyer S.A."/>
            <person name="Caldana C."/>
            <person name="Canovas D."/>
            <person name="Cerqueira G.C."/>
            <person name="Chen F."/>
            <person name="Chen W."/>
            <person name="Choi C."/>
            <person name="Clum A."/>
            <person name="Dos Santos R.A."/>
            <person name="Damasio A.R."/>
            <person name="Diallinas G."/>
            <person name="Emri T."/>
            <person name="Fekete E."/>
            <person name="Flipphi M."/>
            <person name="Freyberg S."/>
            <person name="Gallo A."/>
            <person name="Gournas C."/>
            <person name="Habgood R."/>
            <person name="Hainaut M."/>
            <person name="Harispe M.L."/>
            <person name="Henrissat B."/>
            <person name="Hilden K.S."/>
            <person name="Hope R."/>
            <person name="Hossain A."/>
            <person name="Karabika E."/>
            <person name="Karaffa L."/>
            <person name="Karanyi Z."/>
            <person name="Krasevec N."/>
            <person name="Kuo A."/>
            <person name="Kusch H."/>
            <person name="LaButti K."/>
            <person name="Lagendijk E.L."/>
            <person name="Lapidus A."/>
            <person name="Levasseur A."/>
            <person name="Lindquist E."/>
            <person name="Lipzen A."/>
            <person name="Logrieco A.F."/>
            <person name="MacCabe A."/>
            <person name="Maekelae M.R."/>
            <person name="Malavazi I."/>
            <person name="Melin P."/>
            <person name="Meyer V."/>
            <person name="Mielnichuk N."/>
            <person name="Miskei M."/>
            <person name="Molnar A.P."/>
            <person name="Mule G."/>
            <person name="Ngan C.Y."/>
            <person name="Orejas M."/>
            <person name="Orosz E."/>
            <person name="Ouedraogo J.P."/>
            <person name="Overkamp K.M."/>
            <person name="Park H.-S."/>
            <person name="Perrone G."/>
            <person name="Piumi F."/>
            <person name="Punt P.J."/>
            <person name="Ram A.F."/>
            <person name="Ramon A."/>
            <person name="Rauscher S."/>
            <person name="Record E."/>
            <person name="Riano-Pachon D.M."/>
            <person name="Robert V."/>
            <person name="Roehrig J."/>
            <person name="Ruller R."/>
            <person name="Salamov A."/>
            <person name="Salih N.S."/>
            <person name="Samson R.A."/>
            <person name="Sandor E."/>
            <person name="Sanguinetti M."/>
            <person name="Schuetze T."/>
            <person name="Sepcic K."/>
            <person name="Shelest E."/>
            <person name="Sherlock G."/>
            <person name="Sophianopoulou V."/>
            <person name="Squina F.M."/>
            <person name="Sun H."/>
            <person name="Susca A."/>
            <person name="Todd R.B."/>
            <person name="Tsang A."/>
            <person name="Unkles S.E."/>
            <person name="van de Wiele N."/>
            <person name="van Rossen-Uffink D."/>
            <person name="Oliveira J.V."/>
            <person name="Vesth T.C."/>
            <person name="Visser J."/>
            <person name="Yu J.-H."/>
            <person name="Zhou M."/>
            <person name="Andersen M.R."/>
            <person name="Archer D.B."/>
            <person name="Baker S.E."/>
            <person name="Benoit I."/>
            <person name="Brakhage A.A."/>
            <person name="Braus G.H."/>
            <person name="Fischer R."/>
            <person name="Frisvad J.C."/>
            <person name="Goldman G.H."/>
            <person name="Houbraken J."/>
            <person name="Oakley B."/>
            <person name="Pocsi I."/>
            <person name="Scazzocchio C."/>
            <person name="Seiboth B."/>
            <person name="vanKuyk P.A."/>
            <person name="Wortman J."/>
            <person name="Dyer P.S."/>
            <person name="Grigoriev I.V."/>
        </authorList>
    </citation>
    <scope>NUCLEOTIDE SEQUENCE [LARGE SCALE GENOMIC DNA]</scope>
    <source>
        <strain evidence="5">CBS 593.65</strain>
    </source>
</reference>
<dbReference type="AlphaFoldDB" id="A0A1L9TAJ3"/>
<dbReference type="RefSeq" id="XP_040700266.1">
    <property type="nucleotide sequence ID" value="XM_040842602.1"/>
</dbReference>
<feature type="domain" description="Ketoreductase" evidence="3">
    <location>
        <begin position="9"/>
        <end position="160"/>
    </location>
</feature>
<evidence type="ECO:0000259" key="3">
    <source>
        <dbReference type="SMART" id="SM00822"/>
    </source>
</evidence>